<evidence type="ECO:0000259" key="1">
    <source>
        <dbReference type="Pfam" id="PF21231"/>
    </source>
</evidence>
<dbReference type="InterPro" id="IPR048482">
    <property type="entry name" value="GH141_ins"/>
</dbReference>
<dbReference type="Proteomes" id="UP001357452">
    <property type="component" value="Unassembled WGS sequence"/>
</dbReference>
<dbReference type="InterPro" id="IPR011008">
    <property type="entry name" value="Dimeric_a/b-barrel"/>
</dbReference>
<comment type="caution">
    <text evidence="2">The sequence shown here is derived from an EMBL/GenBank/DDBJ whole genome shotgun (WGS) entry which is preliminary data.</text>
</comment>
<dbReference type="InterPro" id="IPR011050">
    <property type="entry name" value="Pectin_lyase_fold/virulence"/>
</dbReference>
<protein>
    <submittedName>
        <fullName evidence="2">Right-handed parallel beta-helix repeat-containing protein</fullName>
    </submittedName>
</protein>
<dbReference type="PANTHER" id="PTHR36453:SF1">
    <property type="entry name" value="RIGHT HANDED BETA HELIX DOMAIN-CONTAINING PROTEIN"/>
    <property type="match status" value="1"/>
</dbReference>
<name>A0ABU7RIL0_9BACT</name>
<dbReference type="InterPro" id="IPR008000">
    <property type="entry name" value="Rham/fucose_mutarotase"/>
</dbReference>
<sequence>MKRLLQYVLFFIFSIVGLITSVIAQTVDVYVAPNGNDADSGTLHRPKASLAAALRQVREIRRLNGAALTQPIHIIFRPGTYYLQEPVFIRPEDSGTPHSPTIIQTDGSGEVVISGGAIVSGWKKLEYPVQGLSESAMPHVWVADLPDALYGLPPVRQLWVNGKKAVRARWPNGMEMQRILTWDKKDETCLIPAPPSSFTEVKGAEMFIHQWWEIAILRINNMQRLGDSARLSFRQPESRIQSEHPWPAPWLSKETGNSAFYLSNAISFLDEPGEWFADHSSGKLYYWPREGEDLGQAMVVVPVQEQLIKISGTADAVVQHIYFKGIHFKYAAWNRPSLMGHVPHQAGMPMTDAYKLRPAGTREKASLENQAWIVRPAAAIEVSFAHDISFETCTVQHVASTGLDFIQGVKHSSIKGSLFKDIGGTAILAGMFAEDGMEIHLPYNPQDERIFTDSIVIANNLITDATNEDWGAVGIGLGYVRNTTVKHNEIENVNYSGISLGWGWSPQPNVMKDNRIIANRIHHFGKQNYDCAGIYTLSAQPGTLISENYIDSVFKAPYAHLPSHWFYLYTDEGSAYITIKNNWTPSHKYLQNNNGPGNQWQHNGPEVDARVKQLAGLEPQYHYLLKEKTAHTVNQPINKEHEELVEIIVDRKSKLDEDRLKAFLKQNNVNPNSIYRWKNRYVIFDRIQDLSVFEGKLKKEFPQLTVRAYYHLYYHFDRSNCSEEVFSDKEKEHIILTANLVEDADKQQEYFHYHDVQFDEWPEVAKGFCNAQFEQLLCFTRDRQLMLVISIPKGKNLNELNPKTIENNPRVVEWNQIMAQYQESIEGAKDKEVWKFFKKLNK</sequence>
<dbReference type="Pfam" id="PF21231">
    <property type="entry name" value="GH141_M"/>
    <property type="match status" value="1"/>
</dbReference>
<dbReference type="Gene3D" id="3.30.70.100">
    <property type="match status" value="1"/>
</dbReference>
<evidence type="ECO:0000313" key="2">
    <source>
        <dbReference type="EMBL" id="MEE6187849.1"/>
    </source>
</evidence>
<organism evidence="2 3">
    <name type="scientific">Niabella digestorum</name>
    <dbReference type="NCBI Taxonomy" id="3117701"/>
    <lineage>
        <taxon>Bacteria</taxon>
        <taxon>Pseudomonadati</taxon>
        <taxon>Bacteroidota</taxon>
        <taxon>Chitinophagia</taxon>
        <taxon>Chitinophagales</taxon>
        <taxon>Chitinophagaceae</taxon>
        <taxon>Niabella</taxon>
    </lineage>
</organism>
<proteinExistence type="predicted"/>
<dbReference type="InterPro" id="IPR012334">
    <property type="entry name" value="Pectin_lyas_fold"/>
</dbReference>
<dbReference type="Pfam" id="PF05336">
    <property type="entry name" value="rhaM"/>
    <property type="match status" value="1"/>
</dbReference>
<keyword evidence="3" id="KW-1185">Reference proteome</keyword>
<accession>A0ABU7RIL0</accession>
<dbReference type="RefSeq" id="WP_330975256.1">
    <property type="nucleotide sequence ID" value="NZ_JAZGLY010000006.1"/>
</dbReference>
<reference evidence="2 3" key="1">
    <citation type="submission" date="2024-01" db="EMBL/GenBank/DDBJ databases">
        <title>Niabella digestum sp. nov., isolated from waste digestion system.</title>
        <authorList>
            <person name="Zhang L."/>
        </authorList>
    </citation>
    <scope>NUCLEOTIDE SEQUENCE [LARGE SCALE GENOMIC DNA]</scope>
    <source>
        <strain evidence="2 3">A18</strain>
    </source>
</reference>
<dbReference type="Gene3D" id="2.160.20.10">
    <property type="entry name" value="Single-stranded right-handed beta-helix, Pectin lyase-like"/>
    <property type="match status" value="2"/>
</dbReference>
<dbReference type="EMBL" id="JAZGLY010000006">
    <property type="protein sequence ID" value="MEE6187849.1"/>
    <property type="molecule type" value="Genomic_DNA"/>
</dbReference>
<gene>
    <name evidence="2" type="ORF">V2H41_11255</name>
</gene>
<dbReference type="SUPFAM" id="SSF54909">
    <property type="entry name" value="Dimeric alpha+beta barrel"/>
    <property type="match status" value="1"/>
</dbReference>
<feature type="domain" description="GH141-like insertion" evidence="1">
    <location>
        <begin position="139"/>
        <end position="289"/>
    </location>
</feature>
<dbReference type="PANTHER" id="PTHR36453">
    <property type="entry name" value="SECRETED PROTEIN-RELATED"/>
    <property type="match status" value="1"/>
</dbReference>
<dbReference type="SUPFAM" id="SSF51126">
    <property type="entry name" value="Pectin lyase-like"/>
    <property type="match status" value="1"/>
</dbReference>
<evidence type="ECO:0000313" key="3">
    <source>
        <dbReference type="Proteomes" id="UP001357452"/>
    </source>
</evidence>